<sequence length="102" mass="11580">MMHRSFIARRAFVSTPFRSFQSARVLAVGKESALHEEGRAEEVDKVKNEQIQKQKEGKGHWHEELSSDSESIVKADRGEINASNDTIAQLQEESKKVLSQKK</sequence>
<evidence type="ECO:0000256" key="1">
    <source>
        <dbReference type="SAM" id="MobiDB-lite"/>
    </source>
</evidence>
<reference evidence="2" key="1">
    <citation type="submission" date="2020-05" db="EMBL/GenBank/DDBJ databases">
        <title>WGS assembly of Corymbia citriodora subspecies variegata.</title>
        <authorList>
            <person name="Barry K."/>
            <person name="Hundley H."/>
            <person name="Shu S."/>
            <person name="Jenkins J."/>
            <person name="Grimwood J."/>
            <person name="Baten A."/>
        </authorList>
    </citation>
    <scope>NUCLEOTIDE SEQUENCE</scope>
    <source>
        <strain evidence="2">CV2-018</strain>
    </source>
</reference>
<proteinExistence type="predicted"/>
<gene>
    <name evidence="2" type="ORF">BT93_L0437</name>
</gene>
<protein>
    <submittedName>
        <fullName evidence="2">Uncharacterized protein</fullName>
    </submittedName>
</protein>
<dbReference type="Proteomes" id="UP000806378">
    <property type="component" value="Unassembled WGS sequence"/>
</dbReference>
<comment type="caution">
    <text evidence="2">The sequence shown here is derived from an EMBL/GenBank/DDBJ whole genome shotgun (WGS) entry which is preliminary data.</text>
</comment>
<organism evidence="2 3">
    <name type="scientific">Corymbia citriodora subsp. variegata</name>
    <dbReference type="NCBI Taxonomy" id="360336"/>
    <lineage>
        <taxon>Eukaryota</taxon>
        <taxon>Viridiplantae</taxon>
        <taxon>Streptophyta</taxon>
        <taxon>Embryophyta</taxon>
        <taxon>Tracheophyta</taxon>
        <taxon>Spermatophyta</taxon>
        <taxon>Magnoliopsida</taxon>
        <taxon>eudicotyledons</taxon>
        <taxon>Gunneridae</taxon>
        <taxon>Pentapetalae</taxon>
        <taxon>rosids</taxon>
        <taxon>malvids</taxon>
        <taxon>Myrtales</taxon>
        <taxon>Myrtaceae</taxon>
        <taxon>Myrtoideae</taxon>
        <taxon>Eucalypteae</taxon>
        <taxon>Corymbia</taxon>
    </lineage>
</organism>
<evidence type="ECO:0000313" key="2">
    <source>
        <dbReference type="EMBL" id="KAF7845825.1"/>
    </source>
</evidence>
<dbReference type="EMBL" id="MU099655">
    <property type="protein sequence ID" value="KAF7845825.1"/>
    <property type="molecule type" value="Genomic_DNA"/>
</dbReference>
<dbReference type="AlphaFoldDB" id="A0A8T0CJ30"/>
<feature type="compositionally biased region" description="Basic and acidic residues" evidence="1">
    <location>
        <begin position="32"/>
        <end position="79"/>
    </location>
</feature>
<accession>A0A8T0CJ30</accession>
<keyword evidence="3" id="KW-1185">Reference proteome</keyword>
<feature type="region of interest" description="Disordered" evidence="1">
    <location>
        <begin position="32"/>
        <end position="102"/>
    </location>
</feature>
<feature type="compositionally biased region" description="Polar residues" evidence="1">
    <location>
        <begin position="81"/>
        <end position="91"/>
    </location>
</feature>
<dbReference type="OrthoDB" id="529205at2759"/>
<evidence type="ECO:0000313" key="3">
    <source>
        <dbReference type="Proteomes" id="UP000806378"/>
    </source>
</evidence>
<dbReference type="Gramene" id="rna-gnl|WGS:JABURB|Cocit.L0437.1">
    <property type="protein sequence ID" value="cds-KAF7845825.1"/>
    <property type="gene ID" value="gene-BT93_L0437"/>
</dbReference>
<name>A0A8T0CJ30_CORYI</name>